<evidence type="ECO:0000256" key="1">
    <source>
        <dbReference type="SAM" id="MobiDB-lite"/>
    </source>
</evidence>
<evidence type="ECO:0000259" key="3">
    <source>
        <dbReference type="PROSITE" id="PS50234"/>
    </source>
</evidence>
<reference evidence="4" key="1">
    <citation type="submission" date="2021-02" db="EMBL/GenBank/DDBJ databases">
        <title>Genome-Resolved Metagenomics of a Microbial Community Performing Photosynthetic Biological Nutrient Removal.</title>
        <authorList>
            <person name="Mcdaniel E.A."/>
        </authorList>
    </citation>
    <scope>NUCLEOTIDE SEQUENCE</scope>
    <source>
        <strain evidence="4">UWPOB_OBS1</strain>
    </source>
</reference>
<gene>
    <name evidence="4" type="ORF">J0M35_01660</name>
</gene>
<comment type="caution">
    <text evidence="4">The sequence shown here is derived from an EMBL/GenBank/DDBJ whole genome shotgun (WGS) entry which is preliminary data.</text>
</comment>
<dbReference type="PROSITE" id="PS50234">
    <property type="entry name" value="VWFA"/>
    <property type="match status" value="1"/>
</dbReference>
<dbReference type="InterPro" id="IPR002035">
    <property type="entry name" value="VWF_A"/>
</dbReference>
<dbReference type="PANTHER" id="PTHR34706:SF1">
    <property type="entry name" value="VWFA DOMAIN-CONTAINING PROTEIN"/>
    <property type="match status" value="1"/>
</dbReference>
<dbReference type="EMBL" id="JAFLCK010000001">
    <property type="protein sequence ID" value="MBN8659041.1"/>
    <property type="molecule type" value="Genomic_DNA"/>
</dbReference>
<feature type="compositionally biased region" description="Polar residues" evidence="1">
    <location>
        <begin position="73"/>
        <end position="97"/>
    </location>
</feature>
<dbReference type="SMART" id="SM00327">
    <property type="entry name" value="VWA"/>
    <property type="match status" value="1"/>
</dbReference>
<accession>A0A8J7P6V2</accession>
<feature type="compositionally biased region" description="Low complexity" evidence="1">
    <location>
        <begin position="134"/>
        <end position="155"/>
    </location>
</feature>
<dbReference type="PANTHER" id="PTHR34706">
    <property type="entry name" value="SLR1338 PROTEIN"/>
    <property type="match status" value="1"/>
</dbReference>
<feature type="signal peptide" evidence="2">
    <location>
        <begin position="1"/>
        <end position="31"/>
    </location>
</feature>
<sequence length="454" mass="47553">MYMGQRFKILSPEKRAMAFFLALSCGQAASAGNEMPPVAPTRLKRSDDLKLTGSVSQSALTNPRLSRPDSGATVYQGNSQGAPQGTYQGRQPSSSPTGEGGLFSLDDRSVFSSASSPPARSSNLSGNSNQTSQASQANGSNTSGNSNNPSNAGSSEDLLLKRGLQAVTQLGRALSSSPELQSQAVHLLKGLTNKNKTNLSGAASASGAASSTLAGNSKLSGGTALSNAGSALSAAASKVPIVGKVLSSQELSLLSNYEIAIVIDKSGSMNETDCPGGVSRWQWCRDQLLSFTAQISPVFKSGITVALFSSNSQIFKNVGFSVVPDIFSKNVPNGGTYMAKPLSQILDDYFERREQNKGATKKLLIEVISDGEPSDKGELIAVISRATAKMVRPDEVRINFLQIGNERNGTEALAKLDLRMVGDEGAQFDIVSVESFNTVVAEGLPRALLDTASK</sequence>
<feature type="region of interest" description="Disordered" evidence="1">
    <location>
        <begin position="30"/>
        <end position="155"/>
    </location>
</feature>
<feature type="compositionally biased region" description="Polar residues" evidence="1">
    <location>
        <begin position="53"/>
        <end position="64"/>
    </location>
</feature>
<dbReference type="Pfam" id="PF00092">
    <property type="entry name" value="VWA"/>
    <property type="match status" value="1"/>
</dbReference>
<protein>
    <submittedName>
        <fullName evidence="4">VWA domain-containing protein</fullName>
    </submittedName>
</protein>
<feature type="compositionally biased region" description="Low complexity" evidence="1">
    <location>
        <begin position="110"/>
        <end position="125"/>
    </location>
</feature>
<evidence type="ECO:0000313" key="4">
    <source>
        <dbReference type="EMBL" id="MBN8659041.1"/>
    </source>
</evidence>
<feature type="chain" id="PRO_5035157305" evidence="2">
    <location>
        <begin position="32"/>
        <end position="454"/>
    </location>
</feature>
<dbReference type="Gene3D" id="3.40.50.410">
    <property type="entry name" value="von Willebrand factor, type A domain"/>
    <property type="match status" value="1"/>
</dbReference>
<feature type="domain" description="VWFA" evidence="3">
    <location>
        <begin position="258"/>
        <end position="448"/>
    </location>
</feature>
<dbReference type="InterPro" id="IPR036465">
    <property type="entry name" value="vWFA_dom_sf"/>
</dbReference>
<name>A0A8J7P6V2_9BACT</name>
<proteinExistence type="predicted"/>
<dbReference type="Proteomes" id="UP000664277">
    <property type="component" value="Unassembled WGS sequence"/>
</dbReference>
<evidence type="ECO:0000256" key="2">
    <source>
        <dbReference type="SAM" id="SignalP"/>
    </source>
</evidence>
<evidence type="ECO:0000313" key="5">
    <source>
        <dbReference type="Proteomes" id="UP000664277"/>
    </source>
</evidence>
<keyword evidence="2" id="KW-0732">Signal</keyword>
<dbReference type="SUPFAM" id="SSF53300">
    <property type="entry name" value="vWA-like"/>
    <property type="match status" value="1"/>
</dbReference>
<dbReference type="AlphaFoldDB" id="A0A8J7P6V2"/>
<organism evidence="4 5">
    <name type="scientific">Candidatus Obscuribacter phosphatis</name>
    <dbReference type="NCBI Taxonomy" id="1906157"/>
    <lineage>
        <taxon>Bacteria</taxon>
        <taxon>Bacillati</taxon>
        <taxon>Candidatus Melainabacteria</taxon>
        <taxon>Candidatus Obscuribacterales</taxon>
        <taxon>Candidatus Obscuribacteraceae</taxon>
        <taxon>Candidatus Obscuribacter</taxon>
    </lineage>
</organism>